<dbReference type="eggNOG" id="ENOG502RHI1">
    <property type="taxonomic scope" value="Eukaryota"/>
</dbReference>
<dbReference type="PANTHER" id="PTHR31509">
    <property type="entry name" value="BPS1-LIKE PROTEIN"/>
    <property type="match status" value="1"/>
</dbReference>
<dbReference type="EMBL" id="KI392532">
    <property type="protein sequence ID" value="ERN14537.1"/>
    <property type="molecule type" value="Genomic_DNA"/>
</dbReference>
<sequence length="349" mass="38794">MNTLNSGNFAILTNTRGTCPSLINWRPFNCFLIAGAADHRFPFFSLLYISPFKFKSLIKILPGSKSQFNPIKIPFSFEIPSKLAPQEHLQAFESSISNGLDRLSPSSNASNIHSLAWLNNALDLLLTIHGGLKTLISEIDVPIKRWSSKTLDQYLNQTLEILDLLNSLASRLSEIESSHLKILGTMDSGETLTSPATFSGDPLVFPVMFTGDSPAEPELCEGERVLIRAFYELKVLTFLVIGAWGMYTCRKTSHMCGIGLLSRDFSWGEAAEKILTCKSGLKAGGRGGGVASLVWDLDAGTCKKESSKNRLEEMRRVLDFATCRVRRYFDDIMRVRTDVLDVIRTCESH</sequence>
<proteinExistence type="predicted"/>
<reference evidence="2" key="1">
    <citation type="journal article" date="2013" name="Science">
        <title>The Amborella genome and the evolution of flowering plants.</title>
        <authorList>
            <consortium name="Amborella Genome Project"/>
        </authorList>
    </citation>
    <scope>NUCLEOTIDE SEQUENCE [LARGE SCALE GENOMIC DNA]</scope>
</reference>
<accession>U5CZJ3</accession>
<dbReference type="Proteomes" id="UP000017836">
    <property type="component" value="Unassembled WGS sequence"/>
</dbReference>
<dbReference type="HOGENOM" id="CLU_795342_0_0_1"/>
<organism evidence="1 2">
    <name type="scientific">Amborella trichopoda</name>
    <dbReference type="NCBI Taxonomy" id="13333"/>
    <lineage>
        <taxon>Eukaryota</taxon>
        <taxon>Viridiplantae</taxon>
        <taxon>Streptophyta</taxon>
        <taxon>Embryophyta</taxon>
        <taxon>Tracheophyta</taxon>
        <taxon>Spermatophyta</taxon>
        <taxon>Magnoliopsida</taxon>
        <taxon>Amborellales</taxon>
        <taxon>Amborellaceae</taxon>
        <taxon>Amborella</taxon>
    </lineage>
</organism>
<gene>
    <name evidence="1" type="ORF">AMTR_s00038p00081060</name>
</gene>
<name>U5CZJ3_AMBTC</name>
<protein>
    <submittedName>
        <fullName evidence="1">Uncharacterized protein</fullName>
    </submittedName>
</protein>
<evidence type="ECO:0000313" key="1">
    <source>
        <dbReference type="EMBL" id="ERN14537.1"/>
    </source>
</evidence>
<dbReference type="AlphaFoldDB" id="U5CZJ3"/>
<keyword evidence="2" id="KW-1185">Reference proteome</keyword>
<dbReference type="Gramene" id="ERN14537">
    <property type="protein sequence ID" value="ERN14537"/>
    <property type="gene ID" value="AMTR_s00038p00081060"/>
</dbReference>
<evidence type="ECO:0000313" key="2">
    <source>
        <dbReference type="Proteomes" id="UP000017836"/>
    </source>
</evidence>